<evidence type="ECO:0000313" key="3">
    <source>
        <dbReference type="EMBL" id="QDT16927.1"/>
    </source>
</evidence>
<evidence type="ECO:0000313" key="4">
    <source>
        <dbReference type="Proteomes" id="UP000318741"/>
    </source>
</evidence>
<gene>
    <name evidence="3" type="ORF">CA12_30370</name>
</gene>
<feature type="compositionally biased region" description="Low complexity" evidence="1">
    <location>
        <begin position="402"/>
        <end position="413"/>
    </location>
</feature>
<feature type="chain" id="PRO_5021723232" description="Lipoprotein" evidence="2">
    <location>
        <begin position="24"/>
        <end position="459"/>
    </location>
</feature>
<evidence type="ECO:0000256" key="1">
    <source>
        <dbReference type="SAM" id="MobiDB-lite"/>
    </source>
</evidence>
<organism evidence="3 4">
    <name type="scientific">Alienimonas californiensis</name>
    <dbReference type="NCBI Taxonomy" id="2527989"/>
    <lineage>
        <taxon>Bacteria</taxon>
        <taxon>Pseudomonadati</taxon>
        <taxon>Planctomycetota</taxon>
        <taxon>Planctomycetia</taxon>
        <taxon>Planctomycetales</taxon>
        <taxon>Planctomycetaceae</taxon>
        <taxon>Alienimonas</taxon>
    </lineage>
</organism>
<dbReference type="RefSeq" id="WP_145359843.1">
    <property type="nucleotide sequence ID" value="NZ_CP036265.1"/>
</dbReference>
<feature type="compositionally biased region" description="Pro residues" evidence="1">
    <location>
        <begin position="435"/>
        <end position="450"/>
    </location>
</feature>
<feature type="region of interest" description="Disordered" evidence="1">
    <location>
        <begin position="402"/>
        <end position="459"/>
    </location>
</feature>
<dbReference type="Proteomes" id="UP000318741">
    <property type="component" value="Chromosome"/>
</dbReference>
<keyword evidence="2" id="KW-0732">Signal</keyword>
<name>A0A517PC15_9PLAN</name>
<dbReference type="AlphaFoldDB" id="A0A517PC15"/>
<sequence precursor="true">MSRRALTAAAGLLAGTLLLGCHGANEGAIDYRYFPPPDVGALRLAQVLGTVTPHADAPLLHSPLAAGTAQLQRAERKYAATLSPAAAATAIHPGEGFSITLQQAFVSDFAEGGVTPADVFDKRGEIAVVAGVRELTGGEAGGPGLGAGFVAAAPALDDRPTSGRVVFYSGDVTGRSRLVGDADGQYLNFSAVPLHVAHDYAGGPIEISLYLLELDGAERDRSRDLLATLAAFGDRAYPPGSPVLALLDELGGALLASVPDESVEFRYTCVLHPCREGALPQAQLREGNYVFIKQDHRRLPGPLRAARNRLTDTPDPGAPVDWDRVRFDPLQGRLMTPADDGVRYRFYRDHTYLTLQVRRSGATDGLAPYCDPLPPPELLGLSGLTSLSGLAPPIGPAEAALPEPAPTGLAPTARDPGAVAVEANGGSTLPLWTRLPPPAAPALPAPPPLPLTTDPPRAE</sequence>
<dbReference type="OrthoDB" id="7067117at2"/>
<feature type="signal peptide" evidence="2">
    <location>
        <begin position="1"/>
        <end position="23"/>
    </location>
</feature>
<proteinExistence type="predicted"/>
<evidence type="ECO:0000256" key="2">
    <source>
        <dbReference type="SAM" id="SignalP"/>
    </source>
</evidence>
<evidence type="ECO:0008006" key="5">
    <source>
        <dbReference type="Google" id="ProtNLM"/>
    </source>
</evidence>
<protein>
    <recommendedName>
        <fullName evidence="5">Lipoprotein</fullName>
    </recommendedName>
</protein>
<keyword evidence="4" id="KW-1185">Reference proteome</keyword>
<dbReference type="PROSITE" id="PS51257">
    <property type="entry name" value="PROKAR_LIPOPROTEIN"/>
    <property type="match status" value="1"/>
</dbReference>
<dbReference type="KEGG" id="acaf:CA12_30370"/>
<accession>A0A517PC15</accession>
<reference evidence="3 4" key="1">
    <citation type="submission" date="2019-02" db="EMBL/GenBank/DDBJ databases">
        <title>Deep-cultivation of Planctomycetes and their phenomic and genomic characterization uncovers novel biology.</title>
        <authorList>
            <person name="Wiegand S."/>
            <person name="Jogler M."/>
            <person name="Boedeker C."/>
            <person name="Pinto D."/>
            <person name="Vollmers J."/>
            <person name="Rivas-Marin E."/>
            <person name="Kohn T."/>
            <person name="Peeters S.H."/>
            <person name="Heuer A."/>
            <person name="Rast P."/>
            <person name="Oberbeckmann S."/>
            <person name="Bunk B."/>
            <person name="Jeske O."/>
            <person name="Meyerdierks A."/>
            <person name="Storesund J.E."/>
            <person name="Kallscheuer N."/>
            <person name="Luecker S."/>
            <person name="Lage O.M."/>
            <person name="Pohl T."/>
            <person name="Merkel B.J."/>
            <person name="Hornburger P."/>
            <person name="Mueller R.-W."/>
            <person name="Bruemmer F."/>
            <person name="Labrenz M."/>
            <person name="Spormann A.M."/>
            <person name="Op den Camp H."/>
            <person name="Overmann J."/>
            <person name="Amann R."/>
            <person name="Jetten M.S.M."/>
            <person name="Mascher T."/>
            <person name="Medema M.H."/>
            <person name="Devos D.P."/>
            <person name="Kaster A.-K."/>
            <person name="Ovreas L."/>
            <person name="Rohde M."/>
            <person name="Galperin M.Y."/>
            <person name="Jogler C."/>
        </authorList>
    </citation>
    <scope>NUCLEOTIDE SEQUENCE [LARGE SCALE GENOMIC DNA]</scope>
    <source>
        <strain evidence="3 4">CA12</strain>
    </source>
</reference>
<dbReference type="EMBL" id="CP036265">
    <property type="protein sequence ID" value="QDT16927.1"/>
    <property type="molecule type" value="Genomic_DNA"/>
</dbReference>